<dbReference type="Gene3D" id="3.40.50.300">
    <property type="entry name" value="P-loop containing nucleotide triphosphate hydrolases"/>
    <property type="match status" value="1"/>
</dbReference>
<dbReference type="InterPro" id="IPR005129">
    <property type="entry name" value="GTPase_ArgK"/>
</dbReference>
<sequence>MPRPVDVPALVEGVKGGDRAALARSITLVESRLPAHHALARELLRELAPLSGNSIRVGLSGVPGAGKSTFIDALGCQLIEEGHRIAVLAVDPSSSVSGGSVLGDRTRMGELAQSDDAFIRPSPTGLHLGGVARATREAMLLVEAAGYDVVIVETVGVGQSEVAVAGMVDTYLVLMLARSGDQLQGIKKGILELADVIAVNKADGDNAGEARVTARELSIAMRLISSQSAERRVPVLTCSALHKVGLADVWKAVLDHREFLEKSVGLDSYRAKQQVEWMWSQVEASVLDSLHGTHAMRRLADELEEKVGNGQVNALDAATTVLREFAAEVPTLDWARPAN</sequence>
<dbReference type="Pfam" id="PF03308">
    <property type="entry name" value="MeaB"/>
    <property type="match status" value="1"/>
</dbReference>
<evidence type="ECO:0000313" key="3">
    <source>
        <dbReference type="Proteomes" id="UP000749311"/>
    </source>
</evidence>
<reference evidence="2 3" key="1">
    <citation type="submission" date="2020-02" db="EMBL/GenBank/DDBJ databases">
        <title>Sequencing the genomes of 1000 actinobacteria strains.</title>
        <authorList>
            <person name="Klenk H.-P."/>
        </authorList>
    </citation>
    <scope>NUCLEOTIDE SEQUENCE [LARGE SCALE GENOMIC DNA]</scope>
    <source>
        <strain evidence="2 3">DSM 19609</strain>
    </source>
</reference>
<dbReference type="InterPro" id="IPR027417">
    <property type="entry name" value="P-loop_NTPase"/>
</dbReference>
<evidence type="ECO:0000256" key="1">
    <source>
        <dbReference type="ARBA" id="ARBA00009625"/>
    </source>
</evidence>
<evidence type="ECO:0000313" key="2">
    <source>
        <dbReference type="EMBL" id="NIH57693.1"/>
    </source>
</evidence>
<dbReference type="EMBL" id="JAAMOZ010000001">
    <property type="protein sequence ID" value="NIH57693.1"/>
    <property type="molecule type" value="Genomic_DNA"/>
</dbReference>
<dbReference type="Proteomes" id="UP000749311">
    <property type="component" value="Unassembled WGS sequence"/>
</dbReference>
<dbReference type="Gene3D" id="1.20.5.170">
    <property type="match status" value="1"/>
</dbReference>
<accession>A0ABX0SH16</accession>
<dbReference type="GO" id="GO:0016301">
    <property type="term" value="F:kinase activity"/>
    <property type="evidence" value="ECO:0007669"/>
    <property type="project" value="UniProtKB-KW"/>
</dbReference>
<keyword evidence="2" id="KW-0808">Transferase</keyword>
<comment type="caution">
    <text evidence="2">The sequence shown here is derived from an EMBL/GenBank/DDBJ whole genome shotgun (WGS) entry which is preliminary data.</text>
</comment>
<dbReference type="PANTHER" id="PTHR23408">
    <property type="entry name" value="METHYLMALONYL-COA MUTASE"/>
    <property type="match status" value="1"/>
</dbReference>
<dbReference type="EC" id="2.7.-.-" evidence="2"/>
<gene>
    <name evidence="2" type="ORF">FB473_002338</name>
</gene>
<dbReference type="RefSeq" id="WP_167167839.1">
    <property type="nucleotide sequence ID" value="NZ_BAAAOO010000007.1"/>
</dbReference>
<keyword evidence="2" id="KW-0418">Kinase</keyword>
<protein>
    <submittedName>
        <fullName evidence="2">LAO/AO transport system kinase</fullName>
        <ecNumber evidence="2">2.7.-.-</ecNumber>
    </submittedName>
</protein>
<dbReference type="NCBIfam" id="TIGR00750">
    <property type="entry name" value="lao"/>
    <property type="match status" value="1"/>
</dbReference>
<name>A0ABX0SH16_9ACTN</name>
<organism evidence="2 3">
    <name type="scientific">Brooklawnia cerclae</name>
    <dbReference type="NCBI Taxonomy" id="349934"/>
    <lineage>
        <taxon>Bacteria</taxon>
        <taxon>Bacillati</taxon>
        <taxon>Actinomycetota</taxon>
        <taxon>Actinomycetes</taxon>
        <taxon>Propionibacteriales</taxon>
        <taxon>Propionibacteriaceae</taxon>
        <taxon>Brooklawnia</taxon>
    </lineage>
</organism>
<dbReference type="SUPFAM" id="SSF52540">
    <property type="entry name" value="P-loop containing nucleoside triphosphate hydrolases"/>
    <property type="match status" value="1"/>
</dbReference>
<dbReference type="NCBIfam" id="NF006958">
    <property type="entry name" value="PRK09435.1"/>
    <property type="match status" value="1"/>
</dbReference>
<proteinExistence type="inferred from homology"/>
<dbReference type="CDD" id="cd03114">
    <property type="entry name" value="MMAA-like"/>
    <property type="match status" value="1"/>
</dbReference>
<keyword evidence="3" id="KW-1185">Reference proteome</keyword>
<dbReference type="PANTHER" id="PTHR23408:SF3">
    <property type="entry name" value="METHYLMALONIC ACIDURIA TYPE A PROTEIN, MITOCHONDRIAL"/>
    <property type="match status" value="1"/>
</dbReference>
<dbReference type="Gene3D" id="1.10.287.130">
    <property type="match status" value="1"/>
</dbReference>
<comment type="similarity">
    <text evidence="1">Belongs to the SIMIBI class G3E GTPase family. ArgK/MeaB subfamily.</text>
</comment>